<evidence type="ECO:0000256" key="12">
    <source>
        <dbReference type="ARBA" id="ARBA00022833"/>
    </source>
</evidence>
<keyword evidence="26" id="KW-1185">Reference proteome</keyword>
<keyword evidence="12" id="KW-0862">Zinc</keyword>
<dbReference type="FunFam" id="3.60.15.10:FF:000001">
    <property type="entry name" value="Cleavage and polyadenylation specificity factor"/>
    <property type="match status" value="1"/>
</dbReference>
<comment type="function">
    <text evidence="16">Component of the cleavage factor I (CF I) involved in pre-mRNA 3'-end processing.</text>
</comment>
<dbReference type="CDD" id="cd16292">
    <property type="entry name" value="CPSF3-like_MBL-fold"/>
    <property type="match status" value="1"/>
</dbReference>
<keyword evidence="13" id="KW-0508">mRNA splicing</keyword>
<reference evidence="26" key="1">
    <citation type="submission" date="2016-05" db="EMBL/GenBank/DDBJ databases">
        <title>Comparative genomics of biotechnologically important yeasts.</title>
        <authorList>
            <consortium name="DOE Joint Genome Institute"/>
            <person name="Riley R."/>
            <person name="Haridas S."/>
            <person name="Wolfe K.H."/>
            <person name="Lopes M.R."/>
            <person name="Hittinger C.T."/>
            <person name="Goker M."/>
            <person name="Salamov A."/>
            <person name="Wisecaver J."/>
            <person name="Long T.M."/>
            <person name="Aerts A.L."/>
            <person name="Barry K."/>
            <person name="Choi C."/>
            <person name="Clum A."/>
            <person name="Coughlan A.Y."/>
            <person name="Deshpande S."/>
            <person name="Douglass A.P."/>
            <person name="Hanson S.J."/>
            <person name="Klenk H.-P."/>
            <person name="Labutti K."/>
            <person name="Lapidus A."/>
            <person name="Lindquist E."/>
            <person name="Lipzen A."/>
            <person name="Meier-Kolthoff J.P."/>
            <person name="Ohm R.A."/>
            <person name="Otillar R.P."/>
            <person name="Pangilinan J."/>
            <person name="Peng Y."/>
            <person name="Rokas A."/>
            <person name="Rosa C.A."/>
            <person name="Scheuner C."/>
            <person name="Sibirny A.A."/>
            <person name="Slot J.C."/>
            <person name="Stielow J.B."/>
            <person name="Sun H."/>
            <person name="Kurtzman C.P."/>
            <person name="Blackwell M."/>
            <person name="Grigoriev I.V."/>
            <person name="Jeffries T.W."/>
        </authorList>
    </citation>
    <scope>NUCLEOTIDE SEQUENCE [LARGE SCALE GENOMIC DNA]</scope>
    <source>
        <strain evidence="26">NRRL Y-17324</strain>
    </source>
</reference>
<evidence type="ECO:0000256" key="23">
    <source>
        <dbReference type="SAM" id="MobiDB-lite"/>
    </source>
</evidence>
<dbReference type="GO" id="GO:0004521">
    <property type="term" value="F:RNA endonuclease activity"/>
    <property type="evidence" value="ECO:0007669"/>
    <property type="project" value="EnsemblFungi"/>
</dbReference>
<evidence type="ECO:0000256" key="3">
    <source>
        <dbReference type="ARBA" id="ARBA00008146"/>
    </source>
</evidence>
<dbReference type="RefSeq" id="XP_020065815.1">
    <property type="nucleotide sequence ID" value="XM_020209424.1"/>
</dbReference>
<dbReference type="GO" id="GO:0006369">
    <property type="term" value="P:termination of RNA polymerase II transcription"/>
    <property type="evidence" value="ECO:0007669"/>
    <property type="project" value="EnsemblFungi"/>
</dbReference>
<dbReference type="InterPro" id="IPR021718">
    <property type="entry name" value="CPSF73-100_C"/>
</dbReference>
<evidence type="ECO:0000259" key="24">
    <source>
        <dbReference type="PROSITE" id="PS52002"/>
    </source>
</evidence>
<evidence type="ECO:0000256" key="9">
    <source>
        <dbReference type="ARBA" id="ARBA00022723"/>
    </source>
</evidence>
<evidence type="ECO:0000256" key="2">
    <source>
        <dbReference type="ARBA" id="ARBA00004514"/>
    </source>
</evidence>
<evidence type="ECO:0000256" key="14">
    <source>
        <dbReference type="ARBA" id="ARBA00023242"/>
    </source>
</evidence>
<evidence type="ECO:0000256" key="20">
    <source>
        <dbReference type="ARBA" id="ARBA00069466"/>
    </source>
</evidence>
<dbReference type="SMART" id="SM00849">
    <property type="entry name" value="Lactamase_B"/>
    <property type="match status" value="1"/>
</dbReference>
<dbReference type="PANTHER" id="PTHR11203:SF11">
    <property type="entry name" value="CLEAVAGE AND POLYADENYLATION SPECIFICITY FACTOR SUBUNIT 3"/>
    <property type="match status" value="1"/>
</dbReference>
<dbReference type="Gene3D" id="2.30.30.100">
    <property type="match status" value="1"/>
</dbReference>
<dbReference type="GO" id="GO:0004534">
    <property type="term" value="F:5'-3' RNA exonuclease activity"/>
    <property type="evidence" value="ECO:0007669"/>
    <property type="project" value="TreeGrafter"/>
</dbReference>
<dbReference type="GO" id="GO:0005829">
    <property type="term" value="C:cytosol"/>
    <property type="evidence" value="ECO:0007669"/>
    <property type="project" value="UniProtKB-SubCell"/>
</dbReference>
<dbReference type="Gene3D" id="3.40.50.10890">
    <property type="match status" value="1"/>
</dbReference>
<dbReference type="GO" id="GO:0005685">
    <property type="term" value="C:U1 snRNP"/>
    <property type="evidence" value="ECO:0007669"/>
    <property type="project" value="UniProtKB-ARBA"/>
</dbReference>
<evidence type="ECO:0000256" key="8">
    <source>
        <dbReference type="ARBA" id="ARBA00022722"/>
    </source>
</evidence>
<dbReference type="InterPro" id="IPR027248">
    <property type="entry name" value="Sm_D2"/>
</dbReference>
<evidence type="ECO:0000256" key="5">
    <source>
        <dbReference type="ARBA" id="ARBA00018311"/>
    </source>
</evidence>
<evidence type="ECO:0000256" key="6">
    <source>
        <dbReference type="ARBA" id="ARBA00022490"/>
    </source>
</evidence>
<dbReference type="FunFam" id="3.40.50.10890:FF:000004">
    <property type="entry name" value="Cleavage and polyadenylation specifity factor"/>
    <property type="match status" value="1"/>
</dbReference>
<dbReference type="InterPro" id="IPR001279">
    <property type="entry name" value="Metallo-B-lactamas"/>
</dbReference>
<dbReference type="STRING" id="984487.A0A1E4SMF7"/>
<evidence type="ECO:0000256" key="13">
    <source>
        <dbReference type="ARBA" id="ARBA00023187"/>
    </source>
</evidence>
<protein>
    <recommendedName>
        <fullName evidence="5">Endoribonuclease YSH1</fullName>
    </recommendedName>
    <alternativeName>
        <fullName evidence="20">Endoribonuclease ysh1</fullName>
    </alternativeName>
    <alternativeName>
        <fullName evidence="21">Small nuclear ribonucleoprotein Sm D2</fullName>
    </alternativeName>
    <alternativeName>
        <fullName evidence="17 22">mRNA 3'-end-processing protein YSH1</fullName>
    </alternativeName>
    <alternativeName>
        <fullName evidence="18">snRNP core protein D2</fullName>
    </alternativeName>
</protein>
<dbReference type="EMBL" id="KV453910">
    <property type="protein sequence ID" value="ODV80693.1"/>
    <property type="molecule type" value="Genomic_DNA"/>
</dbReference>
<dbReference type="FunFam" id="2.30.30.100:FF:000018">
    <property type="entry name" value="Small nuclear ribonucleoprotein Sm D2"/>
    <property type="match status" value="1"/>
</dbReference>
<feature type="domain" description="Sm" evidence="24">
    <location>
        <begin position="806"/>
        <end position="888"/>
    </location>
</feature>
<dbReference type="OrthoDB" id="10249535at2759"/>
<dbReference type="SMART" id="SM01027">
    <property type="entry name" value="Beta-Casp"/>
    <property type="match status" value="1"/>
</dbReference>
<evidence type="ECO:0000256" key="19">
    <source>
        <dbReference type="ARBA" id="ARBA00058057"/>
    </source>
</evidence>
<keyword evidence="11" id="KW-0378">Hydrolase</keyword>
<dbReference type="InterPro" id="IPR047575">
    <property type="entry name" value="Sm"/>
</dbReference>
<dbReference type="GO" id="GO:0031126">
    <property type="term" value="P:sno(s)RNA 3'-end processing"/>
    <property type="evidence" value="ECO:0007669"/>
    <property type="project" value="EnsemblFungi"/>
</dbReference>
<dbReference type="SUPFAM" id="SSF56281">
    <property type="entry name" value="Metallo-hydrolase/oxidoreductase"/>
    <property type="match status" value="1"/>
</dbReference>
<dbReference type="Pfam" id="PF10996">
    <property type="entry name" value="Beta-Casp"/>
    <property type="match status" value="1"/>
</dbReference>
<keyword evidence="6" id="KW-0963">Cytoplasm</keyword>
<dbReference type="Gene3D" id="3.60.15.10">
    <property type="entry name" value="Ribonuclease Z/Hydroxyacylglutathione hydrolase-like"/>
    <property type="match status" value="1"/>
</dbReference>
<dbReference type="InterPro" id="IPR022712">
    <property type="entry name" value="Beta_Casp"/>
</dbReference>
<keyword evidence="14" id="KW-0539">Nucleus</keyword>
<dbReference type="SMART" id="SM00651">
    <property type="entry name" value="Sm"/>
    <property type="match status" value="1"/>
</dbReference>
<evidence type="ECO:0000256" key="16">
    <source>
        <dbReference type="ARBA" id="ARBA00024826"/>
    </source>
</evidence>
<evidence type="ECO:0000256" key="17">
    <source>
        <dbReference type="ARBA" id="ARBA00032592"/>
    </source>
</evidence>
<dbReference type="Proteomes" id="UP000094285">
    <property type="component" value="Unassembled WGS sequence"/>
</dbReference>
<feature type="region of interest" description="Disordered" evidence="23">
    <location>
        <begin position="521"/>
        <end position="553"/>
    </location>
</feature>
<dbReference type="Pfam" id="PF01423">
    <property type="entry name" value="LSM"/>
    <property type="match status" value="1"/>
</dbReference>
<proteinExistence type="inferred from homology"/>
<evidence type="ECO:0000256" key="1">
    <source>
        <dbReference type="ARBA" id="ARBA00004123"/>
    </source>
</evidence>
<comment type="similarity">
    <text evidence="4">Belongs to the metallo-beta-lactamase superfamily. RNA-metabolizing metallo-beta-lactamase-like family. CPSF2/YSH1 subfamily.</text>
</comment>
<dbReference type="InterPro" id="IPR036866">
    <property type="entry name" value="RibonucZ/Hydroxyglut_hydro"/>
</dbReference>
<evidence type="ECO:0000256" key="10">
    <source>
        <dbReference type="ARBA" id="ARBA00022759"/>
    </source>
</evidence>
<dbReference type="GO" id="GO:0005682">
    <property type="term" value="C:U5 snRNP"/>
    <property type="evidence" value="ECO:0007669"/>
    <property type="project" value="UniProtKB-ARBA"/>
</dbReference>
<keyword evidence="9" id="KW-0479">Metal-binding</keyword>
<dbReference type="InterPro" id="IPR010920">
    <property type="entry name" value="LSM_dom_sf"/>
</dbReference>
<keyword evidence="8" id="KW-0540">Nuclease</keyword>
<evidence type="ECO:0000256" key="15">
    <source>
        <dbReference type="ARBA" id="ARBA00023274"/>
    </source>
</evidence>
<evidence type="ECO:0000313" key="25">
    <source>
        <dbReference type="EMBL" id="ODV80693.1"/>
    </source>
</evidence>
<dbReference type="Pfam" id="PF11718">
    <property type="entry name" value="CPSF73-100_C"/>
    <property type="match status" value="1"/>
</dbReference>
<dbReference type="Pfam" id="PF16661">
    <property type="entry name" value="Lactamase_B_6"/>
    <property type="match status" value="1"/>
</dbReference>
<dbReference type="GO" id="GO:0005847">
    <property type="term" value="C:mRNA cleavage and polyadenylation specificity factor complex"/>
    <property type="evidence" value="ECO:0007669"/>
    <property type="project" value="EnsemblFungi"/>
</dbReference>
<feature type="compositionally biased region" description="Basic and acidic residues" evidence="23">
    <location>
        <begin position="534"/>
        <end position="552"/>
    </location>
</feature>
<comment type="subcellular location">
    <subcellularLocation>
        <location evidence="2">Cytoplasm</location>
        <location evidence="2">Cytosol</location>
    </subcellularLocation>
    <subcellularLocation>
        <location evidence="1">Nucleus</location>
    </subcellularLocation>
</comment>
<dbReference type="PROSITE" id="PS52002">
    <property type="entry name" value="SM"/>
    <property type="match status" value="1"/>
</dbReference>
<dbReference type="GO" id="GO:0005681">
    <property type="term" value="C:spliceosomal complex"/>
    <property type="evidence" value="ECO:0007669"/>
    <property type="project" value="UniProtKB-ARBA"/>
</dbReference>
<comment type="function">
    <text evidence="19">Plays a role in pre-mRNA splicing as a core component of the spliceosomal U1, U2, U4 and U5 small nuclear ribonucleoproteins (snRNPs), the building blocks of the spliceosome.</text>
</comment>
<dbReference type="Pfam" id="PF07521">
    <property type="entry name" value="RMMBL"/>
    <property type="match status" value="1"/>
</dbReference>
<keyword evidence="15" id="KW-0687">Ribonucleoprotein</keyword>
<dbReference type="AlphaFoldDB" id="A0A1E4SMF7"/>
<evidence type="ECO:0000256" key="7">
    <source>
        <dbReference type="ARBA" id="ARBA00022664"/>
    </source>
</evidence>
<dbReference type="GO" id="GO:0000974">
    <property type="term" value="C:Prp19 complex"/>
    <property type="evidence" value="ECO:0007669"/>
    <property type="project" value="UniProtKB-ARBA"/>
</dbReference>
<evidence type="ECO:0000256" key="11">
    <source>
        <dbReference type="ARBA" id="ARBA00022801"/>
    </source>
</evidence>
<dbReference type="GO" id="GO:0034247">
    <property type="term" value="P:snoRNA splicing"/>
    <property type="evidence" value="ECO:0007669"/>
    <property type="project" value="EnsemblFungi"/>
</dbReference>
<dbReference type="CDD" id="cd01720">
    <property type="entry name" value="Sm_D2"/>
    <property type="match status" value="1"/>
</dbReference>
<dbReference type="GeneID" id="30983560"/>
<dbReference type="InterPro" id="IPR050698">
    <property type="entry name" value="MBL"/>
</dbReference>
<keyword evidence="7" id="KW-0507">mRNA processing</keyword>
<accession>A0A1E4SMF7</accession>
<keyword evidence="10" id="KW-0255">Endonuclease</keyword>
<dbReference type="PANTHER" id="PTHR11203">
    <property type="entry name" value="CLEAVAGE AND POLYADENYLATION SPECIFICITY FACTOR FAMILY MEMBER"/>
    <property type="match status" value="1"/>
</dbReference>
<evidence type="ECO:0000256" key="18">
    <source>
        <dbReference type="ARBA" id="ARBA00033125"/>
    </source>
</evidence>
<evidence type="ECO:0000256" key="4">
    <source>
        <dbReference type="ARBA" id="ARBA00010624"/>
    </source>
</evidence>
<dbReference type="SMART" id="SM01098">
    <property type="entry name" value="CPSF73-100_C"/>
    <property type="match status" value="1"/>
</dbReference>
<evidence type="ECO:0000256" key="22">
    <source>
        <dbReference type="ARBA" id="ARBA00075008"/>
    </source>
</evidence>
<evidence type="ECO:0000256" key="21">
    <source>
        <dbReference type="ARBA" id="ARBA00070085"/>
    </source>
</evidence>
<dbReference type="GO" id="GO:0003723">
    <property type="term" value="F:RNA binding"/>
    <property type="evidence" value="ECO:0007669"/>
    <property type="project" value="InterPro"/>
</dbReference>
<dbReference type="GO" id="GO:0046872">
    <property type="term" value="F:metal ion binding"/>
    <property type="evidence" value="ECO:0007669"/>
    <property type="project" value="UniProtKB-KW"/>
</dbReference>
<dbReference type="InterPro" id="IPR001163">
    <property type="entry name" value="Sm_dom_euk/arc"/>
</dbReference>
<organism evidence="25 26">
    <name type="scientific">Suhomyces tanzawaensis NRRL Y-17324</name>
    <dbReference type="NCBI Taxonomy" id="984487"/>
    <lineage>
        <taxon>Eukaryota</taxon>
        <taxon>Fungi</taxon>
        <taxon>Dikarya</taxon>
        <taxon>Ascomycota</taxon>
        <taxon>Saccharomycotina</taxon>
        <taxon>Pichiomycetes</taxon>
        <taxon>Debaryomycetaceae</taxon>
        <taxon>Suhomyces</taxon>
    </lineage>
</organism>
<name>A0A1E4SMF7_9ASCO</name>
<dbReference type="SUPFAM" id="SSF50182">
    <property type="entry name" value="Sm-like ribonucleoproteins"/>
    <property type="match status" value="1"/>
</dbReference>
<dbReference type="GO" id="GO:0000398">
    <property type="term" value="P:mRNA splicing, via spliceosome"/>
    <property type="evidence" value="ECO:0007669"/>
    <property type="project" value="UniProtKB-ARBA"/>
</dbReference>
<sequence>MTVEDAADDSESFKFFGLGGCNEVGRSCHIIEYKNKVIMLDAGVHPALSGHASFPFYDEYDLSKVDLLLISHFHLDHAASLPYVMQHTNFRGKVFMTHATKAIYRWLLQDFVRVTSIGAARTEEGGPEVASNLYTDDDIMSSFDRIETIDYHSTMEIDGIRFTAYHAGHVLGACMYFIEIGGLKILFTGDFSREENRHLHAAEIPPTRPDILISESTFGTGTLEPRATLENRLTKSIHATITKGGRVLMPVFALGNAQELLLILEEYWANNEDLQNVNVYYASNLAKKCMAVYQTYTNIMNNNIRLTASNAGQKSSPFDFKYIKSIKDLSKFQDFGPSVMVATPGMLQAGVSRLLLERWAPDPKNSVIMTGYSVEGTMAKELLKEPHTIQSASNSELSIPRRIGIEEISFAAHVDFQQNSEFIEKVAPSKVILVHGDSVPMGRLKSALLSKYSSRKGTEQEVKVYNPKNCEELKIGIKGLKVAKVLGSLAEDQLLQLKKEIYAKIEEDNLKIEEDEAKITEVKEDVMEDANQEDTNKEKSADDPNDEEKKDSTTVFKTGQVISGVLVSKDFDLNLLQLQDLHEYTQLSTSIVQSKINLKINADIGLMKWHLEQMFSYINIVNDDDEVWECVIMDMVDVLVDRTKKEALFITVEWINDNLMADSLADSVIAILYSIDSSPASVKLSSTECSHTHTQEIKKEETPPSLKTAHANSEIASRIHRIASLLEAQFGDSFQALENDKALIKIGKNEAKIDYRSLTVECGSKVLRDRVENIIKRGDLIDRPRSELTELELQKLEEFEFAHGPMSLIQNAVNNNTPIVISCRNNHKLIAKVRAFDRHCNLILENVKELWSEPVKNSKGKKIKTVSKERFVSKMFLRGDSVVIILKA</sequence>
<evidence type="ECO:0000313" key="26">
    <source>
        <dbReference type="Proteomes" id="UP000094285"/>
    </source>
</evidence>
<comment type="similarity">
    <text evidence="3">Belongs to the snRNP core protein family.</text>
</comment>
<gene>
    <name evidence="25" type="ORF">CANTADRAFT_4708</name>
</gene>
<dbReference type="InterPro" id="IPR011108">
    <property type="entry name" value="RMMBL"/>
</dbReference>